<comment type="caution">
    <text evidence="2">The sequence shown here is derived from an EMBL/GenBank/DDBJ whole genome shotgun (WGS) entry which is preliminary data.</text>
</comment>
<feature type="region of interest" description="Disordered" evidence="1">
    <location>
        <begin position="29"/>
        <end position="78"/>
    </location>
</feature>
<gene>
    <name evidence="2" type="ORF">GCM10022416_01250</name>
</gene>
<protein>
    <submittedName>
        <fullName evidence="2">Uncharacterized protein</fullName>
    </submittedName>
</protein>
<name>A0ABP7XWJ8_9ACTN</name>
<evidence type="ECO:0000313" key="3">
    <source>
        <dbReference type="Proteomes" id="UP001500266"/>
    </source>
</evidence>
<reference evidence="3" key="1">
    <citation type="journal article" date="2019" name="Int. J. Syst. Evol. Microbiol.">
        <title>The Global Catalogue of Microorganisms (GCM) 10K type strain sequencing project: providing services to taxonomists for standard genome sequencing and annotation.</title>
        <authorList>
            <consortium name="The Broad Institute Genomics Platform"/>
            <consortium name="The Broad Institute Genome Sequencing Center for Infectious Disease"/>
            <person name="Wu L."/>
            <person name="Ma J."/>
        </authorList>
    </citation>
    <scope>NUCLEOTIDE SEQUENCE [LARGE SCALE GENOMIC DNA]</scope>
    <source>
        <strain evidence="3">JCM 17316</strain>
    </source>
</reference>
<accession>A0ABP7XWJ8</accession>
<evidence type="ECO:0000313" key="2">
    <source>
        <dbReference type="EMBL" id="GAA4126993.1"/>
    </source>
</evidence>
<dbReference type="EMBL" id="BAABDO010000001">
    <property type="protein sequence ID" value="GAA4126993.1"/>
    <property type="molecule type" value="Genomic_DNA"/>
</dbReference>
<organism evidence="2 3">
    <name type="scientific">Actinomadura keratinilytica</name>
    <dbReference type="NCBI Taxonomy" id="547461"/>
    <lineage>
        <taxon>Bacteria</taxon>
        <taxon>Bacillati</taxon>
        <taxon>Actinomycetota</taxon>
        <taxon>Actinomycetes</taxon>
        <taxon>Streptosporangiales</taxon>
        <taxon>Thermomonosporaceae</taxon>
        <taxon>Actinomadura</taxon>
    </lineage>
</organism>
<sequence length="124" mass="13479">MPSAHYRAVITALLRIHHRTPLWEFVSSRRPPDVRRPAGTALGDRDDDGRHCTDSGGVETSASNSSDANPEYVEGHSGVTARSDANVSSGACISKPAVFPQGKRDVVRMQMSAFRSRPFRSQDG</sequence>
<keyword evidence="3" id="KW-1185">Reference proteome</keyword>
<evidence type="ECO:0000256" key="1">
    <source>
        <dbReference type="SAM" id="MobiDB-lite"/>
    </source>
</evidence>
<feature type="compositionally biased region" description="Polar residues" evidence="1">
    <location>
        <begin position="58"/>
        <end position="68"/>
    </location>
</feature>
<feature type="compositionally biased region" description="Basic and acidic residues" evidence="1">
    <location>
        <begin position="43"/>
        <end position="53"/>
    </location>
</feature>
<proteinExistence type="predicted"/>
<dbReference type="Proteomes" id="UP001500266">
    <property type="component" value="Unassembled WGS sequence"/>
</dbReference>